<evidence type="ECO:0000313" key="8">
    <source>
        <dbReference type="EMBL" id="APB33181.1"/>
    </source>
</evidence>
<dbReference type="GO" id="GO:0004222">
    <property type="term" value="F:metalloendopeptidase activity"/>
    <property type="evidence" value="ECO:0007669"/>
    <property type="project" value="InterPro"/>
</dbReference>
<dbReference type="Pfam" id="PF01435">
    <property type="entry name" value="Peptidase_M48"/>
    <property type="match status" value="1"/>
</dbReference>
<comment type="cofactor">
    <cofactor evidence="6">
        <name>Zn(2+)</name>
        <dbReference type="ChEBI" id="CHEBI:29105"/>
    </cofactor>
    <text evidence="6">Binds 1 zinc ion per subunit.</text>
</comment>
<sequence>MRPIFVNFFVQRCARQGRSAPHAKLILRHAVPVHLSLANWVTVGEKRRLLGLRAEQFRHPWDREATQALQQFPGLDGLMRFTLGTAAQEWFYLENMASGVQVGGNQLPWLYDLLQEACQILDIDIPQLYIRQNPQPNAYTLAIRGDKPFIVLHTSLIELLTPLEIQAVLAHELGHLKCEHGVYLTLANLLVLGVAQIPTWGLWLAQGLQASLLQWLRCAELSCDRAALLAVQDAPVVVNVLMKLAGGSPTLAPQLNGQAFLAQARAYDHQGWGWLKTTRNLPLTHPLPVLRAQEIDRWSQSPTYQRLVAGPEN</sequence>
<keyword evidence="2" id="KW-0479">Metal-binding</keyword>
<dbReference type="GO" id="GO:0006508">
    <property type="term" value="P:proteolysis"/>
    <property type="evidence" value="ECO:0007669"/>
    <property type="project" value="UniProtKB-KW"/>
</dbReference>
<dbReference type="EMBL" id="CP017675">
    <property type="protein sequence ID" value="APB33181.1"/>
    <property type="molecule type" value="Genomic_DNA"/>
</dbReference>
<organism evidence="8 9">
    <name type="scientific">Gloeomargarita lithophora Alchichica-D10</name>
    <dbReference type="NCBI Taxonomy" id="1188229"/>
    <lineage>
        <taxon>Bacteria</taxon>
        <taxon>Bacillati</taxon>
        <taxon>Cyanobacteriota</taxon>
        <taxon>Cyanophyceae</taxon>
        <taxon>Gloeomargaritales</taxon>
        <taxon>Gloeomargaritaceae</taxon>
        <taxon>Gloeomargarita</taxon>
    </lineage>
</organism>
<evidence type="ECO:0000256" key="3">
    <source>
        <dbReference type="ARBA" id="ARBA00022801"/>
    </source>
</evidence>
<gene>
    <name evidence="8" type="ORF">GlitD10_0865</name>
</gene>
<dbReference type="STRING" id="1188229.GlitD10_0865"/>
<accession>A0A1J0AB92</accession>
<dbReference type="GO" id="GO:0046872">
    <property type="term" value="F:metal ion binding"/>
    <property type="evidence" value="ECO:0007669"/>
    <property type="project" value="UniProtKB-KW"/>
</dbReference>
<keyword evidence="3 6" id="KW-0378">Hydrolase</keyword>
<proteinExistence type="inferred from homology"/>
<keyword evidence="1 6" id="KW-0645">Protease</keyword>
<feature type="domain" description="Peptidase M48" evidence="7">
    <location>
        <begin position="109"/>
        <end position="298"/>
    </location>
</feature>
<keyword evidence="4 6" id="KW-0862">Zinc</keyword>
<evidence type="ECO:0000256" key="2">
    <source>
        <dbReference type="ARBA" id="ARBA00022723"/>
    </source>
</evidence>
<keyword evidence="9" id="KW-1185">Reference proteome</keyword>
<comment type="similarity">
    <text evidence="6">Belongs to the peptidase M48 family.</text>
</comment>
<name>A0A1J0AB92_9CYAN</name>
<dbReference type="Proteomes" id="UP000180235">
    <property type="component" value="Chromosome"/>
</dbReference>
<dbReference type="AlphaFoldDB" id="A0A1J0AB92"/>
<evidence type="ECO:0000256" key="6">
    <source>
        <dbReference type="RuleBase" id="RU003983"/>
    </source>
</evidence>
<evidence type="ECO:0000259" key="7">
    <source>
        <dbReference type="Pfam" id="PF01435"/>
    </source>
</evidence>
<dbReference type="PANTHER" id="PTHR10120">
    <property type="entry name" value="CAAX PRENYL PROTEASE 1"/>
    <property type="match status" value="1"/>
</dbReference>
<dbReference type="InterPro" id="IPR001915">
    <property type="entry name" value="Peptidase_M48"/>
</dbReference>
<dbReference type="KEGG" id="glt:GlitD10_0865"/>
<dbReference type="CDD" id="cd07325">
    <property type="entry name" value="M48_Ste24p_like"/>
    <property type="match status" value="1"/>
</dbReference>
<evidence type="ECO:0000256" key="4">
    <source>
        <dbReference type="ARBA" id="ARBA00022833"/>
    </source>
</evidence>
<reference evidence="8 9" key="1">
    <citation type="submission" date="2016-10" db="EMBL/GenBank/DDBJ databases">
        <title>Description of Gloeomargarita lithophora gen. nov., sp. nov., a thylakoid-bearing basal-branching cyanobacterium with intracellular carbonates, and proposal for Gloeomargaritales ord. nov.</title>
        <authorList>
            <person name="Moreira D."/>
            <person name="Tavera R."/>
            <person name="Benzerara K."/>
            <person name="Skouri-Panet F."/>
            <person name="Couradeau E."/>
            <person name="Gerard E."/>
            <person name="Loussert C."/>
            <person name="Novelo E."/>
            <person name="Zivanovic Y."/>
            <person name="Lopez-Garcia P."/>
        </authorList>
    </citation>
    <scope>NUCLEOTIDE SEQUENCE [LARGE SCALE GENOMIC DNA]</scope>
    <source>
        <strain evidence="8 9">D10</strain>
    </source>
</reference>
<keyword evidence="5 6" id="KW-0482">Metalloprotease</keyword>
<dbReference type="OrthoDB" id="9810445at2"/>
<evidence type="ECO:0000256" key="5">
    <source>
        <dbReference type="ARBA" id="ARBA00023049"/>
    </source>
</evidence>
<dbReference type="Gene3D" id="3.30.2010.10">
    <property type="entry name" value="Metalloproteases ('zincins'), catalytic domain"/>
    <property type="match status" value="1"/>
</dbReference>
<protein>
    <submittedName>
        <fullName evidence="8">Putative peptidase</fullName>
    </submittedName>
</protein>
<dbReference type="FunFam" id="3.30.2010.10:FF:000007">
    <property type="entry name" value="Peptidase M48 family protein"/>
    <property type="match status" value="1"/>
</dbReference>
<evidence type="ECO:0000313" key="9">
    <source>
        <dbReference type="Proteomes" id="UP000180235"/>
    </source>
</evidence>
<evidence type="ECO:0000256" key="1">
    <source>
        <dbReference type="ARBA" id="ARBA00022670"/>
    </source>
</evidence>